<evidence type="ECO:0000259" key="1">
    <source>
        <dbReference type="Pfam" id="PF00534"/>
    </source>
</evidence>
<name>A0AA90VF64_9BACT</name>
<evidence type="ECO:0000313" key="3">
    <source>
        <dbReference type="Proteomes" id="UP000405805"/>
    </source>
</evidence>
<dbReference type="InterPro" id="IPR001296">
    <property type="entry name" value="Glyco_trans_1"/>
</dbReference>
<dbReference type="InterPro" id="IPR050194">
    <property type="entry name" value="Glycosyltransferase_grp1"/>
</dbReference>
<protein>
    <submittedName>
        <fullName evidence="2">Glycosyltransferase</fullName>
    </submittedName>
</protein>
<dbReference type="EMBL" id="VZBP01000091">
    <property type="protein sequence ID" value="MQO09599.1"/>
    <property type="molecule type" value="Genomic_DNA"/>
</dbReference>
<dbReference type="Gene3D" id="3.40.50.2000">
    <property type="entry name" value="Glycogen Phosphorylase B"/>
    <property type="match status" value="2"/>
</dbReference>
<dbReference type="Proteomes" id="UP000405805">
    <property type="component" value="Unassembled WGS sequence"/>
</dbReference>
<dbReference type="AlphaFoldDB" id="A0AA90VF64"/>
<comment type="caution">
    <text evidence="2">The sequence shown here is derived from an EMBL/GenBank/DDBJ whole genome shotgun (WGS) entry which is preliminary data.</text>
</comment>
<dbReference type="SUPFAM" id="SSF53756">
    <property type="entry name" value="UDP-Glycosyltransferase/glycogen phosphorylase"/>
    <property type="match status" value="1"/>
</dbReference>
<reference evidence="3" key="1">
    <citation type="submission" date="2019-09" db="EMBL/GenBank/DDBJ databases">
        <title>Distinct polysaccharide growth profiles of human intestinal Prevotella copri isolates.</title>
        <authorList>
            <person name="Fehlner-Peach H."/>
            <person name="Magnabosco C."/>
            <person name="Raghavan V."/>
            <person name="Scher J.U."/>
            <person name="Tett A."/>
            <person name="Cox L.M."/>
            <person name="Gottsegen C."/>
            <person name="Watters A."/>
            <person name="Wiltshire- Gordon J.D."/>
            <person name="Segata N."/>
            <person name="Bonneau R."/>
            <person name="Littman D.R."/>
        </authorList>
    </citation>
    <scope>NUCLEOTIDE SEQUENCE [LARGE SCALE GENOMIC DNA]</scope>
    <source>
        <strain evidence="3">iA624</strain>
    </source>
</reference>
<proteinExistence type="predicted"/>
<dbReference type="CDD" id="cd03801">
    <property type="entry name" value="GT4_PimA-like"/>
    <property type="match status" value="1"/>
</dbReference>
<accession>A0AA90VF64</accession>
<evidence type="ECO:0000313" key="2">
    <source>
        <dbReference type="EMBL" id="MQO09599.1"/>
    </source>
</evidence>
<organism evidence="2 3">
    <name type="scientific">Segatella copri</name>
    <dbReference type="NCBI Taxonomy" id="165179"/>
    <lineage>
        <taxon>Bacteria</taxon>
        <taxon>Pseudomonadati</taxon>
        <taxon>Bacteroidota</taxon>
        <taxon>Bacteroidia</taxon>
        <taxon>Bacteroidales</taxon>
        <taxon>Prevotellaceae</taxon>
        <taxon>Segatella</taxon>
    </lineage>
</organism>
<dbReference type="PANTHER" id="PTHR45947:SF3">
    <property type="entry name" value="SULFOQUINOVOSYL TRANSFERASE SQD2"/>
    <property type="match status" value="1"/>
</dbReference>
<dbReference type="GO" id="GO:0016757">
    <property type="term" value="F:glycosyltransferase activity"/>
    <property type="evidence" value="ECO:0007669"/>
    <property type="project" value="InterPro"/>
</dbReference>
<sequence length="409" mass="46594">MKVLWFVQSNFDPSREKGGYNGAGWISSLRNEIVKKEGIDLALAFFSNESKQGTANGVRFYSMPTPILSSLKKIRFRLKKQYSKEEEALWANYRAEMLKVLDDFKPDVIQIFGSENKYGLVASVTKIPIVLHIQGIVRPCLNAYLPPFFSWDKSLRLATVLQKTQKENWESLEYCEKEVFRHVKNYIGRTLWDKRIIQVLSPDCNYYWGSEILRDTFYDSSVKRSIPQKLTIVSTISIPLYKGYDMILKTASLLKECYHIDFEWKVIGNVQPSLVEKSIGINHQDVNVTLLGVLNAEQLKHELLNSTLYFHPSYIDNSPNSVCEAQMLGISCIGTNVGGVSSIIEDGKTGFLVPANDPIQATFLIKQIFDDSTQNLQVGINAQKIAKKRHDKQHIVDSLVDLYKHLIGK</sequence>
<feature type="domain" description="Glycosyl transferase family 1" evidence="1">
    <location>
        <begin position="228"/>
        <end position="384"/>
    </location>
</feature>
<dbReference type="Pfam" id="PF00534">
    <property type="entry name" value="Glycos_transf_1"/>
    <property type="match status" value="1"/>
</dbReference>
<dbReference type="PANTHER" id="PTHR45947">
    <property type="entry name" value="SULFOQUINOVOSYL TRANSFERASE SQD2"/>
    <property type="match status" value="1"/>
</dbReference>
<gene>
    <name evidence="2" type="ORF">F7D57_07725</name>
</gene>
<dbReference type="RefSeq" id="WP_153097007.1">
    <property type="nucleotide sequence ID" value="NZ_VZBP01000091.1"/>
</dbReference>